<dbReference type="Gene3D" id="3.20.20.80">
    <property type="entry name" value="Glycosidases"/>
    <property type="match status" value="1"/>
</dbReference>
<dbReference type="EMBL" id="NMQW01000076">
    <property type="protein sequence ID" value="OXM82424.1"/>
    <property type="molecule type" value="Genomic_DNA"/>
</dbReference>
<evidence type="ECO:0000256" key="1">
    <source>
        <dbReference type="ARBA" id="ARBA00022729"/>
    </source>
</evidence>
<keyword evidence="9" id="KW-1185">Reference proteome</keyword>
<accession>A0A229UGB8</accession>
<dbReference type="PANTHER" id="PTHR31297:SF17">
    <property type="entry name" value="ENDOGLUCANASE"/>
    <property type="match status" value="1"/>
</dbReference>
<sequence length="309" mass="35893">MSGNSTFSRCMNIGNALDAPKDIPWDVEMKKVYFDQIKMAGFDCVRLPVRFSDYAKDQPDYVLEESFMKEIDGYIDYALRLGLVVILDMHHFVEMMDSPDQYSDVYLAVWKQLAARYQSYPEQLVFELLNEPSGQLKGELWNRYLMEAVIVIRKTNKNRTVIVGPDQYNSIDGLDHLVLPKDNHLMVTFHFYEPNTFTFQGNPYHAGFEHLNNISWTGTPEEKQKLRVRFTAVKQWADRHGVRVFLGEFGANQNAPAESRILWTKAVRELAEEMGFSWSYWELCSAFGIMDAKTLAWDRNMLNALIQPK</sequence>
<reference evidence="8 9" key="1">
    <citation type="submission" date="2017-07" db="EMBL/GenBank/DDBJ databases">
        <title>Genome sequencing and assembly of Paenibacillus rigui.</title>
        <authorList>
            <person name="Mayilraj S."/>
        </authorList>
    </citation>
    <scope>NUCLEOTIDE SEQUENCE [LARGE SCALE GENOMIC DNA]</scope>
    <source>
        <strain evidence="8 9">JCM 16352</strain>
    </source>
</reference>
<name>A0A229UGB8_9BACL</name>
<protein>
    <submittedName>
        <fullName evidence="8">Endoglucanase</fullName>
    </submittedName>
</protein>
<dbReference type="PANTHER" id="PTHR31297">
    <property type="entry name" value="GLUCAN ENDO-1,6-BETA-GLUCOSIDASE B"/>
    <property type="match status" value="1"/>
</dbReference>
<dbReference type="InterPro" id="IPR018087">
    <property type="entry name" value="Glyco_hydro_5_CS"/>
</dbReference>
<dbReference type="SUPFAM" id="SSF51445">
    <property type="entry name" value="(Trans)glycosidases"/>
    <property type="match status" value="1"/>
</dbReference>
<comment type="caution">
    <text evidence="8">The sequence shown here is derived from an EMBL/GenBank/DDBJ whole genome shotgun (WGS) entry which is preliminary data.</text>
</comment>
<evidence type="ECO:0000256" key="4">
    <source>
        <dbReference type="ARBA" id="ARBA00023295"/>
    </source>
</evidence>
<gene>
    <name evidence="8" type="ORF">CF651_31155</name>
</gene>
<dbReference type="InterPro" id="IPR017853">
    <property type="entry name" value="GH"/>
</dbReference>
<keyword evidence="1" id="KW-0732">Signal</keyword>
<evidence type="ECO:0000256" key="6">
    <source>
        <dbReference type="RuleBase" id="RU361153"/>
    </source>
</evidence>
<dbReference type="AlphaFoldDB" id="A0A229UGB8"/>
<proteinExistence type="inferred from homology"/>
<dbReference type="GO" id="GO:0005576">
    <property type="term" value="C:extracellular region"/>
    <property type="evidence" value="ECO:0007669"/>
    <property type="project" value="TreeGrafter"/>
</dbReference>
<evidence type="ECO:0000256" key="5">
    <source>
        <dbReference type="ARBA" id="ARBA00023326"/>
    </source>
</evidence>
<dbReference type="GO" id="GO:0008422">
    <property type="term" value="F:beta-glucosidase activity"/>
    <property type="evidence" value="ECO:0007669"/>
    <property type="project" value="TreeGrafter"/>
</dbReference>
<comment type="similarity">
    <text evidence="6">Belongs to the glycosyl hydrolase 5 (cellulase A) family.</text>
</comment>
<keyword evidence="5" id="KW-0119">Carbohydrate metabolism</keyword>
<keyword evidence="5" id="KW-0624">Polysaccharide degradation</keyword>
<dbReference type="InterPro" id="IPR050386">
    <property type="entry name" value="Glycosyl_hydrolase_5"/>
</dbReference>
<dbReference type="Pfam" id="PF00150">
    <property type="entry name" value="Cellulase"/>
    <property type="match status" value="1"/>
</dbReference>
<dbReference type="GO" id="GO:0009986">
    <property type="term" value="C:cell surface"/>
    <property type="evidence" value="ECO:0007669"/>
    <property type="project" value="TreeGrafter"/>
</dbReference>
<dbReference type="Proteomes" id="UP000215509">
    <property type="component" value="Unassembled WGS sequence"/>
</dbReference>
<evidence type="ECO:0000256" key="3">
    <source>
        <dbReference type="ARBA" id="ARBA00023001"/>
    </source>
</evidence>
<dbReference type="InterPro" id="IPR001547">
    <property type="entry name" value="Glyco_hydro_5"/>
</dbReference>
<keyword evidence="2 6" id="KW-0378">Hydrolase</keyword>
<evidence type="ECO:0000259" key="7">
    <source>
        <dbReference type="Pfam" id="PF00150"/>
    </source>
</evidence>
<organism evidence="8 9">
    <name type="scientific">Paenibacillus rigui</name>
    <dbReference type="NCBI Taxonomy" id="554312"/>
    <lineage>
        <taxon>Bacteria</taxon>
        <taxon>Bacillati</taxon>
        <taxon>Bacillota</taxon>
        <taxon>Bacilli</taxon>
        <taxon>Bacillales</taxon>
        <taxon>Paenibacillaceae</taxon>
        <taxon>Paenibacillus</taxon>
    </lineage>
</organism>
<dbReference type="PROSITE" id="PS00659">
    <property type="entry name" value="GLYCOSYL_HYDROL_F5"/>
    <property type="match status" value="1"/>
</dbReference>
<evidence type="ECO:0000256" key="2">
    <source>
        <dbReference type="ARBA" id="ARBA00022801"/>
    </source>
</evidence>
<evidence type="ECO:0000313" key="8">
    <source>
        <dbReference type="EMBL" id="OXM82424.1"/>
    </source>
</evidence>
<feature type="domain" description="Glycoside hydrolase family 5" evidence="7">
    <location>
        <begin position="29"/>
        <end position="285"/>
    </location>
</feature>
<keyword evidence="4 6" id="KW-0326">Glycosidase</keyword>
<evidence type="ECO:0000313" key="9">
    <source>
        <dbReference type="Proteomes" id="UP000215509"/>
    </source>
</evidence>
<keyword evidence="3" id="KW-0136">Cellulose degradation</keyword>
<dbReference type="GO" id="GO:0030245">
    <property type="term" value="P:cellulose catabolic process"/>
    <property type="evidence" value="ECO:0007669"/>
    <property type="project" value="UniProtKB-KW"/>
</dbReference>